<evidence type="ECO:0000313" key="6">
    <source>
        <dbReference type="Proteomes" id="UP001175000"/>
    </source>
</evidence>
<proteinExistence type="predicted"/>
<dbReference type="SMART" id="SM00823">
    <property type="entry name" value="PKS_PP"/>
    <property type="match status" value="1"/>
</dbReference>
<dbReference type="Gene3D" id="1.10.1200.10">
    <property type="entry name" value="ACP-like"/>
    <property type="match status" value="1"/>
</dbReference>
<dbReference type="InterPro" id="IPR042099">
    <property type="entry name" value="ANL_N_sf"/>
</dbReference>
<dbReference type="Proteomes" id="UP001175000">
    <property type="component" value="Unassembled WGS sequence"/>
</dbReference>
<dbReference type="SUPFAM" id="SSF47336">
    <property type="entry name" value="ACP-like"/>
    <property type="match status" value="1"/>
</dbReference>
<dbReference type="Pfam" id="PF07993">
    <property type="entry name" value="NAD_binding_4"/>
    <property type="match status" value="1"/>
</dbReference>
<evidence type="ECO:0000256" key="3">
    <source>
        <dbReference type="SAM" id="MobiDB-lite"/>
    </source>
</evidence>
<feature type="region of interest" description="Disordered" evidence="3">
    <location>
        <begin position="1"/>
        <end position="21"/>
    </location>
</feature>
<evidence type="ECO:0000313" key="5">
    <source>
        <dbReference type="EMBL" id="KAK0610810.1"/>
    </source>
</evidence>
<evidence type="ECO:0000259" key="4">
    <source>
        <dbReference type="PROSITE" id="PS50075"/>
    </source>
</evidence>
<dbReference type="InterPro" id="IPR051414">
    <property type="entry name" value="Adenylate-forming_Reductase"/>
</dbReference>
<dbReference type="SUPFAM" id="SSF51735">
    <property type="entry name" value="NAD(P)-binding Rossmann-fold domains"/>
    <property type="match status" value="1"/>
</dbReference>
<comment type="caution">
    <text evidence="5">The sequence shown here is derived from an EMBL/GenBank/DDBJ whole genome shotgun (WGS) entry which is preliminary data.</text>
</comment>
<dbReference type="InterPro" id="IPR009081">
    <property type="entry name" value="PP-bd_ACP"/>
</dbReference>
<evidence type="ECO:0000256" key="1">
    <source>
        <dbReference type="ARBA" id="ARBA00022450"/>
    </source>
</evidence>
<dbReference type="AlphaFoldDB" id="A0AA39WBV5"/>
<dbReference type="PANTHER" id="PTHR43439">
    <property type="entry name" value="PHENYLACETATE-COENZYME A LIGASE"/>
    <property type="match status" value="1"/>
</dbReference>
<keyword evidence="1" id="KW-0596">Phosphopantetheine</keyword>
<keyword evidence="6" id="KW-1185">Reference proteome</keyword>
<dbReference type="InterPro" id="IPR013120">
    <property type="entry name" value="FAR_NAD-bd"/>
</dbReference>
<sequence>MSTPLRRASHTVQRPHVREGNDNKNYGRRLILNIIDERAYETPVREWIAVPRTSNPKDGWKVITYAQVANAINRVAHKLVATSGLPKKGEFPTVAFIGPNDVRYLVFVLGAVRAGYQALLISPRNSMEGQLNLFELTNCHTLWFDGMFKEVVQSWLHERDMQAIMTRDIDNWFPDEHVDPYPYERTFEEGQWDPMVVLHTSGSTGLPKPIVCRQGMLAIGDMFHNMAEWEGKTLVLAEWSKRSKRTLQPSAMLTRAVPLCHAAAMYMTLIMTHYWETPSALGIGDRPLSSDMALECLKYSHADAVVLPPAIYEELSQIDDAIDVLKSLAFAGFGGGNLAKAAGNKLVQGGVRLLNFIGATEFCPYPQYWQEDGEMWQWFIFNSELFGCDWRKVDEEDAYEMVIVRKDEKPGCQGFFYTFPKSEEYDTKDLFRPHPTLKDHWIYHGRSDNIIVFSKGEKLNPVSIENTLMGHPNVKGALVVGFNRFQPALILEPVTQPKTDEEKEKLIEDMWPLVVKANKETVAHGQIGRRLIAISNPDMPFLRAGKGTIQRAGTVRMYKEEIDKIYRKAGEISSTEVLKLDLSSKDALAKSIQALFERSLQSPKLDADTDFFTVGIDSMQVISASRLLRAALQAAGIEIDASAVATRVIYGNPTVKRLAEYLFAVVQSGGKDATSIDELQEMRSMQALFQKYTRDMKSGDMNKPPPADDDQTIVITGSTGALGSYMLHFAAACPRVRRTVCLNRSEDGKSRQTRESSKRGLSTDFSKVEFYHADMSRSDLGLGKDVYDRLLKKVDRVIHNQWPVNFNIPVESFEPHIRGVRNLADFSRKATKRVPIVFISSIATTESWQGKGPVPEKSLRDFDAAVGGYGRSKLVSSLILEKATEVSGVPSEIIRVGQIAGPMSEKGFWNRQEWFPSIVASSVYLGMLPDNLGWLNTVDWTPIEGIANEVLEVSGITSELPLEDINGYFHGVNPVGEQWVSLAPAVMEFYGDRIKRVVSLDEWVKALEKSALGTEDVTKNPGIKLIDTYKAWNEAAKSGHGHVRFDMTRTKQYSKTMRDMQAITPELIKNWCRQWAY</sequence>
<dbReference type="SUPFAM" id="SSF56801">
    <property type="entry name" value="Acetyl-CoA synthetase-like"/>
    <property type="match status" value="1"/>
</dbReference>
<dbReference type="InterPro" id="IPR020806">
    <property type="entry name" value="PKS_PP-bd"/>
</dbReference>
<dbReference type="Pfam" id="PF23562">
    <property type="entry name" value="AMP-binding_C_3"/>
    <property type="match status" value="1"/>
</dbReference>
<dbReference type="Pfam" id="PF00550">
    <property type="entry name" value="PP-binding"/>
    <property type="match status" value="1"/>
</dbReference>
<dbReference type="PROSITE" id="PS00455">
    <property type="entry name" value="AMP_BINDING"/>
    <property type="match status" value="1"/>
</dbReference>
<keyword evidence="2" id="KW-0597">Phosphoprotein</keyword>
<dbReference type="InterPro" id="IPR036736">
    <property type="entry name" value="ACP-like_sf"/>
</dbReference>
<protein>
    <recommendedName>
        <fullName evidence="4">Carrier domain-containing protein</fullName>
    </recommendedName>
</protein>
<feature type="domain" description="Carrier" evidence="4">
    <location>
        <begin position="583"/>
        <end position="666"/>
    </location>
</feature>
<dbReference type="Gene3D" id="3.40.50.12780">
    <property type="entry name" value="N-terminal domain of ligase-like"/>
    <property type="match status" value="1"/>
</dbReference>
<dbReference type="InterPro" id="IPR000873">
    <property type="entry name" value="AMP-dep_synth/lig_dom"/>
</dbReference>
<name>A0AA39WBV5_9PEZI</name>
<gene>
    <name evidence="5" type="ORF">B0T14DRAFT_593567</name>
</gene>
<dbReference type="PANTHER" id="PTHR43439:SF2">
    <property type="entry name" value="ENZYME, PUTATIVE (JCVI)-RELATED"/>
    <property type="match status" value="1"/>
</dbReference>
<organism evidence="5 6">
    <name type="scientific">Immersiella caudata</name>
    <dbReference type="NCBI Taxonomy" id="314043"/>
    <lineage>
        <taxon>Eukaryota</taxon>
        <taxon>Fungi</taxon>
        <taxon>Dikarya</taxon>
        <taxon>Ascomycota</taxon>
        <taxon>Pezizomycotina</taxon>
        <taxon>Sordariomycetes</taxon>
        <taxon>Sordariomycetidae</taxon>
        <taxon>Sordariales</taxon>
        <taxon>Lasiosphaeriaceae</taxon>
        <taxon>Immersiella</taxon>
    </lineage>
</organism>
<dbReference type="InterPro" id="IPR020845">
    <property type="entry name" value="AMP-binding_CS"/>
</dbReference>
<dbReference type="EMBL" id="JAULSU010000007">
    <property type="protein sequence ID" value="KAK0610810.1"/>
    <property type="molecule type" value="Genomic_DNA"/>
</dbReference>
<evidence type="ECO:0000256" key="2">
    <source>
        <dbReference type="ARBA" id="ARBA00022553"/>
    </source>
</evidence>
<dbReference type="GO" id="GO:0031177">
    <property type="term" value="F:phosphopantetheine binding"/>
    <property type="evidence" value="ECO:0007669"/>
    <property type="project" value="InterPro"/>
</dbReference>
<dbReference type="Pfam" id="PF00501">
    <property type="entry name" value="AMP-binding"/>
    <property type="match status" value="1"/>
</dbReference>
<dbReference type="Gene3D" id="3.40.50.720">
    <property type="entry name" value="NAD(P)-binding Rossmann-like Domain"/>
    <property type="match status" value="1"/>
</dbReference>
<accession>A0AA39WBV5</accession>
<dbReference type="InterPro" id="IPR036291">
    <property type="entry name" value="NAD(P)-bd_dom_sf"/>
</dbReference>
<dbReference type="PROSITE" id="PS50075">
    <property type="entry name" value="CARRIER"/>
    <property type="match status" value="1"/>
</dbReference>
<reference evidence="5" key="1">
    <citation type="submission" date="2023-06" db="EMBL/GenBank/DDBJ databases">
        <title>Genome-scale phylogeny and comparative genomics of the fungal order Sordariales.</title>
        <authorList>
            <consortium name="Lawrence Berkeley National Laboratory"/>
            <person name="Hensen N."/>
            <person name="Bonometti L."/>
            <person name="Westerberg I."/>
            <person name="Brannstrom I.O."/>
            <person name="Guillou S."/>
            <person name="Cros-Aarteil S."/>
            <person name="Calhoun S."/>
            <person name="Haridas S."/>
            <person name="Kuo A."/>
            <person name="Mondo S."/>
            <person name="Pangilinan J."/>
            <person name="Riley R."/>
            <person name="Labutti K."/>
            <person name="Andreopoulos B."/>
            <person name="Lipzen A."/>
            <person name="Chen C."/>
            <person name="Yanf M."/>
            <person name="Daum C."/>
            <person name="Ng V."/>
            <person name="Clum A."/>
            <person name="Steindorff A."/>
            <person name="Ohm R."/>
            <person name="Martin F."/>
            <person name="Silar P."/>
            <person name="Natvig D."/>
            <person name="Lalanne C."/>
            <person name="Gautier V."/>
            <person name="Ament-Velasquez S.L."/>
            <person name="Kruys A."/>
            <person name="Hutchinson M.I."/>
            <person name="Powell A.J."/>
            <person name="Barry K."/>
            <person name="Miller A.N."/>
            <person name="Grigoriev I.V."/>
            <person name="Debuchy R."/>
            <person name="Gladieux P."/>
            <person name="Thoren M.H."/>
            <person name="Johannesson H."/>
        </authorList>
    </citation>
    <scope>NUCLEOTIDE SEQUENCE</scope>
    <source>
        <strain evidence="5">CBS 606.72</strain>
    </source>
</reference>